<organism evidence="6">
    <name type="scientific">marine metagenome</name>
    <dbReference type="NCBI Taxonomy" id="408172"/>
    <lineage>
        <taxon>unclassified sequences</taxon>
        <taxon>metagenomes</taxon>
        <taxon>ecological metagenomes</taxon>
    </lineage>
</organism>
<evidence type="ECO:0000313" key="6">
    <source>
        <dbReference type="EMBL" id="SVA60370.1"/>
    </source>
</evidence>
<dbReference type="Pfam" id="PF01593">
    <property type="entry name" value="Amino_oxidase"/>
    <property type="match status" value="1"/>
</dbReference>
<dbReference type="InterPro" id="IPR002937">
    <property type="entry name" value="Amino_oxidase"/>
</dbReference>
<dbReference type="InterPro" id="IPR036188">
    <property type="entry name" value="FAD/NAD-bd_sf"/>
</dbReference>
<dbReference type="Gene3D" id="3.50.50.60">
    <property type="entry name" value="FAD/NAD(P)-binding domain"/>
    <property type="match status" value="1"/>
</dbReference>
<dbReference type="SUPFAM" id="SSF51905">
    <property type="entry name" value="FAD/NAD(P)-binding domain"/>
    <property type="match status" value="1"/>
</dbReference>
<evidence type="ECO:0000256" key="4">
    <source>
        <dbReference type="ARBA" id="ARBA00040298"/>
    </source>
</evidence>
<name>A0A381X6X2_9ZZZZ</name>
<dbReference type="GO" id="GO:0016491">
    <property type="term" value="F:oxidoreductase activity"/>
    <property type="evidence" value="ECO:0007669"/>
    <property type="project" value="InterPro"/>
</dbReference>
<evidence type="ECO:0000256" key="1">
    <source>
        <dbReference type="ARBA" id="ARBA00004305"/>
    </source>
</evidence>
<reference evidence="6" key="1">
    <citation type="submission" date="2018-05" db="EMBL/GenBank/DDBJ databases">
        <authorList>
            <person name="Lanie J.A."/>
            <person name="Ng W.-L."/>
            <person name="Kazmierczak K.M."/>
            <person name="Andrzejewski T.M."/>
            <person name="Davidsen T.M."/>
            <person name="Wayne K.J."/>
            <person name="Tettelin H."/>
            <person name="Glass J.I."/>
            <person name="Rusch D."/>
            <person name="Podicherti R."/>
            <person name="Tsui H.-C.T."/>
            <person name="Winkler M.E."/>
        </authorList>
    </citation>
    <scope>NUCLEOTIDE SEQUENCE</scope>
</reference>
<evidence type="ECO:0000256" key="2">
    <source>
        <dbReference type="ARBA" id="ARBA00037217"/>
    </source>
</evidence>
<sequence>MLGKKRKKVLVLEARQQIGGLCSTIELKNGYKCNAIHDSIKWLDPRVMKTLRLEERGLKIIKPDIVRIALGKKGEHIIFNRDPLKTVESIANLSNKDSVKWVEFVGYIKRLSNLLEKLYTIIPPKIPDLEMSDVFSLKPMLSPLLKQGSRGIIDLLRVVPMMMTELMDEWFENELLRSSISTAGVNHLSLGPYSAGTGYNLLHQNLYAGGVFHNSLFIEGGIVELANTLKNIAESHNVEIRTNSKVKSIEVNQNSCDGIILDNGELIKANTIVSGLDPNNTFINLVGISNLDPNFLTQLNNIKYRGSTARIFFILNSFPKIEGLEPDQMGTNFSICPTIESLERASDAVKYGKISEKPYVDFNFPSILNPDSSLGNKHILSATVQYAPYNLRDQIWDDQSKSILEKNTVQTIESVIPNFSTLIESSFILSPYDIEKEFGLKEGNLNHGEMTLDQFMFMRPTISSSQYSTPIKNLYICGGGTHPGGGLHGANGYNAAKKILDI</sequence>
<comment type="subunit">
    <text evidence="3">Interacts with COX5B; this interaction may contribute to localize PYROXD2 to the inner face of the inner mitochondrial membrane.</text>
</comment>
<dbReference type="GO" id="GO:0005759">
    <property type="term" value="C:mitochondrial matrix"/>
    <property type="evidence" value="ECO:0007669"/>
    <property type="project" value="UniProtKB-SubCell"/>
</dbReference>
<dbReference type="PANTHER" id="PTHR10668">
    <property type="entry name" value="PHYTOENE DEHYDROGENASE"/>
    <property type="match status" value="1"/>
</dbReference>
<comment type="function">
    <text evidence="2">Probable oxidoreductase that may play a role as regulator of mitochondrial function.</text>
</comment>
<evidence type="ECO:0000259" key="5">
    <source>
        <dbReference type="Pfam" id="PF01593"/>
    </source>
</evidence>
<proteinExistence type="predicted"/>
<gene>
    <name evidence="6" type="ORF">METZ01_LOCUS113224</name>
</gene>
<evidence type="ECO:0000256" key="3">
    <source>
        <dbReference type="ARBA" id="ARBA00038825"/>
    </source>
</evidence>
<dbReference type="AlphaFoldDB" id="A0A381X6X2"/>
<comment type="subcellular location">
    <subcellularLocation>
        <location evidence="1">Mitochondrion matrix</location>
    </subcellularLocation>
</comment>
<accession>A0A381X6X2</accession>
<dbReference type="PANTHER" id="PTHR10668:SF103">
    <property type="entry name" value="PYRIDINE NUCLEOTIDE-DISULFIDE OXIDOREDUCTASE DOMAIN-CONTAINING PROTEIN 2"/>
    <property type="match status" value="1"/>
</dbReference>
<dbReference type="EMBL" id="UINC01014095">
    <property type="protein sequence ID" value="SVA60370.1"/>
    <property type="molecule type" value="Genomic_DNA"/>
</dbReference>
<protein>
    <recommendedName>
        <fullName evidence="4">Pyridine nucleotide-disulfide oxidoreductase domain-containing protein 2</fullName>
    </recommendedName>
</protein>
<feature type="domain" description="Amine oxidase" evidence="5">
    <location>
        <begin position="7"/>
        <end position="497"/>
    </location>
</feature>